<dbReference type="RefSeq" id="WP_179652751.1">
    <property type="nucleotide sequence ID" value="NZ_JACBZM010000002.1"/>
</dbReference>
<evidence type="ECO:0008006" key="3">
    <source>
        <dbReference type="Google" id="ProtNLM"/>
    </source>
</evidence>
<evidence type="ECO:0000313" key="1">
    <source>
        <dbReference type="EMBL" id="NYI47830.1"/>
    </source>
</evidence>
<comment type="caution">
    <text evidence="1">The sequence shown here is derived from an EMBL/GenBank/DDBJ whole genome shotgun (WGS) entry which is preliminary data.</text>
</comment>
<dbReference type="Proteomes" id="UP000562045">
    <property type="component" value="Unassembled WGS sequence"/>
</dbReference>
<reference evidence="1 2" key="1">
    <citation type="submission" date="2020-07" db="EMBL/GenBank/DDBJ databases">
        <title>Sequencing the genomes of 1000 actinobacteria strains.</title>
        <authorList>
            <person name="Klenk H.-P."/>
        </authorList>
    </citation>
    <scope>NUCLEOTIDE SEQUENCE [LARGE SCALE GENOMIC DNA]</scope>
    <source>
        <strain evidence="1 2">DSM 15131</strain>
    </source>
</reference>
<sequence length="273" mass="29552">MSTTTAHKATPDPGSGPCLLCGALADPTLEHIIPQTLWKRFGIDPNREDLAQFWTTLCDPHNQATSALHMRPDMMSLIETGEPVTRKTLDHLGDWAVWVTLLFALERGSGVLGAETSRELLLRRFSTGHGGTPKGVRVYAARVADYVEPADPPRVPYALALHGDSRVYLDAHRRPSGFSIQTGPINASESIGIGKVVLLVVGRTYPSGPDHDDRLDQAAAQVGLERIRPLGAALPALNPARISMTDVSKVFTVIPFGADMSLMPERIRALPSL</sequence>
<name>A0A7Y9ZPQ0_9ACTN</name>
<dbReference type="AlphaFoldDB" id="A0A7Y9ZPQ0"/>
<organism evidence="1 2">
    <name type="scientific">Nocardioides aromaticivorans</name>
    <dbReference type="NCBI Taxonomy" id="200618"/>
    <lineage>
        <taxon>Bacteria</taxon>
        <taxon>Bacillati</taxon>
        <taxon>Actinomycetota</taxon>
        <taxon>Actinomycetes</taxon>
        <taxon>Propionibacteriales</taxon>
        <taxon>Nocardioidaceae</taxon>
        <taxon>Nocardioides</taxon>
    </lineage>
</organism>
<evidence type="ECO:0000313" key="2">
    <source>
        <dbReference type="Proteomes" id="UP000562045"/>
    </source>
</evidence>
<accession>A0A7Y9ZPQ0</accession>
<protein>
    <recommendedName>
        <fullName evidence="3">HNH endonuclease</fullName>
    </recommendedName>
</protein>
<dbReference type="EMBL" id="JACBZM010000002">
    <property type="protein sequence ID" value="NYI47830.1"/>
    <property type="molecule type" value="Genomic_DNA"/>
</dbReference>
<proteinExistence type="predicted"/>
<gene>
    <name evidence="1" type="ORF">BJ993_004976</name>
</gene>